<keyword evidence="4 7" id="KW-0472">Membrane</keyword>
<dbReference type="Pfam" id="PF05090">
    <property type="entry name" value="HTTM"/>
    <property type="match status" value="1"/>
</dbReference>
<evidence type="ECO:0000256" key="4">
    <source>
        <dbReference type="ARBA" id="ARBA00023136"/>
    </source>
</evidence>
<reference evidence="10" key="1">
    <citation type="submission" date="2016-11" db="EMBL/GenBank/DDBJ databases">
        <authorList>
            <person name="Varghese N."/>
            <person name="Submissions S."/>
        </authorList>
    </citation>
    <scope>NUCLEOTIDE SEQUENCE [LARGE SCALE GENOMIC DNA]</scope>
    <source>
        <strain evidence="10">DSM 25330</strain>
    </source>
</reference>
<evidence type="ECO:0000256" key="2">
    <source>
        <dbReference type="ARBA" id="ARBA00022692"/>
    </source>
</evidence>
<keyword evidence="6" id="KW-0456">Lyase</keyword>
<proteinExistence type="predicted"/>
<feature type="domain" description="HTTM-like" evidence="8">
    <location>
        <begin position="6"/>
        <end position="265"/>
    </location>
</feature>
<comment type="subcellular location">
    <subcellularLocation>
        <location evidence="1">Endomembrane system</location>
        <topology evidence="1">Multi-pass membrane protein</topology>
    </subcellularLocation>
</comment>
<dbReference type="AlphaFoldDB" id="A0A1M5NL08"/>
<dbReference type="GO" id="GO:0008488">
    <property type="term" value="F:gamma-glutamyl carboxylase activity"/>
    <property type="evidence" value="ECO:0007669"/>
    <property type="project" value="InterPro"/>
</dbReference>
<evidence type="ECO:0000256" key="7">
    <source>
        <dbReference type="SAM" id="Phobius"/>
    </source>
</evidence>
<keyword evidence="5" id="KW-1015">Disulfide bond</keyword>
<gene>
    <name evidence="9" type="ORF">SAMN05444148_1235</name>
</gene>
<evidence type="ECO:0000256" key="6">
    <source>
        <dbReference type="ARBA" id="ARBA00023239"/>
    </source>
</evidence>
<evidence type="ECO:0000313" key="10">
    <source>
        <dbReference type="Proteomes" id="UP000184522"/>
    </source>
</evidence>
<name>A0A1M5NL08_9FLAO</name>
<dbReference type="GO" id="GO:0012505">
    <property type="term" value="C:endomembrane system"/>
    <property type="evidence" value="ECO:0007669"/>
    <property type="project" value="UniProtKB-SubCell"/>
</dbReference>
<evidence type="ECO:0000313" key="9">
    <source>
        <dbReference type="EMBL" id="SHG90198.1"/>
    </source>
</evidence>
<dbReference type="RefSeq" id="WP_073084295.1">
    <property type="nucleotide sequence ID" value="NZ_FQWS01000001.1"/>
</dbReference>
<feature type="transmembrane region" description="Helical" evidence="7">
    <location>
        <begin position="200"/>
        <end position="222"/>
    </location>
</feature>
<feature type="transmembrane region" description="Helical" evidence="7">
    <location>
        <begin position="12"/>
        <end position="38"/>
    </location>
</feature>
<sequence>MNTLLFKHIDNTSLIVFRIFFGLLCFLESVGAIVTGWVKRTLVDPQFTFNFIGFDWLQPLSGNWMYTFYAVMGIFGLLIMVGYKYRFSALMFALMWSAIYFMQKSAYNNHYYLLFLLSFIMVAMPANRYASIDVKLNPKLKQISMPNWCKLVFFIQLFIIYTYASVAKLYPDWLDASVIKLLMQGKSHFPIIGGFLQNEYVHYFIAYSGIIFDGLIIPLLLYKPTRKYAFFASIFFHLFNSAVFHIGIFPFLSLAFCLFFFEPKTIRNIFLKKKEIYSGNTIKTPNYANVFKLVFVTYFIIQIALPLRHHFIEDNVLWTEEGHRLSWRMMLRAKSGSIHFRVVDQSNNSIIPINLNDYLTKKQQRNLKTKPDFIWQFSQRLKDKFKSEGKTVSIFVTSYVSVNGKPSKRFINPEIDLAKVEWNHFKHNSWILPSK</sequence>
<keyword evidence="2 7" id="KW-0812">Transmembrane</keyword>
<feature type="transmembrane region" description="Helical" evidence="7">
    <location>
        <begin position="109"/>
        <end position="130"/>
    </location>
</feature>
<feature type="transmembrane region" description="Helical" evidence="7">
    <location>
        <begin position="234"/>
        <end position="261"/>
    </location>
</feature>
<accession>A0A1M5NL08</accession>
<dbReference type="GO" id="GO:0019842">
    <property type="term" value="F:vitamin binding"/>
    <property type="evidence" value="ECO:0007669"/>
    <property type="project" value="TreeGrafter"/>
</dbReference>
<dbReference type="InterPro" id="IPR053934">
    <property type="entry name" value="HTTM_dom"/>
</dbReference>
<evidence type="ECO:0000256" key="3">
    <source>
        <dbReference type="ARBA" id="ARBA00022989"/>
    </source>
</evidence>
<feature type="transmembrane region" description="Helical" evidence="7">
    <location>
        <begin position="151"/>
        <end position="170"/>
    </location>
</feature>
<protein>
    <submittedName>
        <fullName evidence="9">Vitamin K-dependent gamma-carboxylase</fullName>
    </submittedName>
</protein>
<feature type="transmembrane region" description="Helical" evidence="7">
    <location>
        <begin position="64"/>
        <end position="80"/>
    </location>
</feature>
<dbReference type="Pfam" id="PF22777">
    <property type="entry name" value="VKGC_lumenal_dom"/>
    <property type="match status" value="1"/>
</dbReference>
<dbReference type="OrthoDB" id="341137at2"/>
<dbReference type="InterPro" id="IPR011020">
    <property type="entry name" value="HTTM-like"/>
</dbReference>
<dbReference type="PANTHER" id="PTHR12639">
    <property type="entry name" value="VITAMIN K-DEPENDENT GAMMA-CARBOXYLASE"/>
    <property type="match status" value="1"/>
</dbReference>
<dbReference type="InterPro" id="IPR007782">
    <property type="entry name" value="VKG_COase"/>
</dbReference>
<keyword evidence="3 7" id="KW-1133">Transmembrane helix</keyword>
<evidence type="ECO:0000259" key="8">
    <source>
        <dbReference type="SMART" id="SM00752"/>
    </source>
</evidence>
<dbReference type="EMBL" id="FQWS01000001">
    <property type="protein sequence ID" value="SHG90198.1"/>
    <property type="molecule type" value="Genomic_DNA"/>
</dbReference>
<dbReference type="SMART" id="SM00752">
    <property type="entry name" value="HTTM"/>
    <property type="match status" value="1"/>
</dbReference>
<dbReference type="Proteomes" id="UP000184522">
    <property type="component" value="Unassembled WGS sequence"/>
</dbReference>
<evidence type="ECO:0000256" key="1">
    <source>
        <dbReference type="ARBA" id="ARBA00004127"/>
    </source>
</evidence>
<dbReference type="STRING" id="1089305.SAMN05444148_1235"/>
<dbReference type="PANTHER" id="PTHR12639:SF7">
    <property type="entry name" value="HTTM DOMAIN-CONTAINING PROTEIN"/>
    <property type="match status" value="1"/>
</dbReference>
<evidence type="ECO:0000256" key="5">
    <source>
        <dbReference type="ARBA" id="ARBA00023157"/>
    </source>
</evidence>
<keyword evidence="10" id="KW-1185">Reference proteome</keyword>
<organism evidence="9 10">
    <name type="scientific">Winogradskyella jejuensis</name>
    <dbReference type="NCBI Taxonomy" id="1089305"/>
    <lineage>
        <taxon>Bacteria</taxon>
        <taxon>Pseudomonadati</taxon>
        <taxon>Bacteroidota</taxon>
        <taxon>Flavobacteriia</taxon>
        <taxon>Flavobacteriales</taxon>
        <taxon>Flavobacteriaceae</taxon>
        <taxon>Winogradskyella</taxon>
    </lineage>
</organism>
<dbReference type="InterPro" id="IPR053935">
    <property type="entry name" value="VKGC_lumenal_dom"/>
</dbReference>